<gene>
    <name evidence="2" type="ORF">L195_g050764</name>
</gene>
<dbReference type="AlphaFoldDB" id="A0A2K3JVW1"/>
<accession>A0A2K3JVW1</accession>
<reference evidence="2 3" key="2">
    <citation type="journal article" date="2017" name="Front. Plant Sci.">
        <title>Gene Classification and Mining of Molecular Markers Useful in Red Clover (Trifolium pratense) Breeding.</title>
        <authorList>
            <person name="Istvanek J."/>
            <person name="Dluhosova J."/>
            <person name="Dluhos P."/>
            <person name="Patkova L."/>
            <person name="Nedelnik J."/>
            <person name="Repkova J."/>
        </authorList>
    </citation>
    <scope>NUCLEOTIDE SEQUENCE [LARGE SCALE GENOMIC DNA]</scope>
    <source>
        <strain evidence="3">cv. Tatra</strain>
        <tissue evidence="2">Young leaves</tissue>
    </source>
</reference>
<sequence length="34" mass="3681">EARQKRAQEAKNLGPAQSAVEATSRMLKTKVLLG</sequence>
<dbReference type="Proteomes" id="UP000236291">
    <property type="component" value="Unassembled WGS sequence"/>
</dbReference>
<name>A0A2K3JVW1_TRIPR</name>
<evidence type="ECO:0000313" key="2">
    <source>
        <dbReference type="EMBL" id="PNX58150.1"/>
    </source>
</evidence>
<evidence type="ECO:0000256" key="1">
    <source>
        <dbReference type="SAM" id="MobiDB-lite"/>
    </source>
</evidence>
<feature type="non-terminal residue" evidence="2">
    <location>
        <position position="1"/>
    </location>
</feature>
<reference evidence="2 3" key="1">
    <citation type="journal article" date="2014" name="Am. J. Bot.">
        <title>Genome assembly and annotation for red clover (Trifolium pratense; Fabaceae).</title>
        <authorList>
            <person name="Istvanek J."/>
            <person name="Jaros M."/>
            <person name="Krenek A."/>
            <person name="Repkova J."/>
        </authorList>
    </citation>
    <scope>NUCLEOTIDE SEQUENCE [LARGE SCALE GENOMIC DNA]</scope>
    <source>
        <strain evidence="3">cv. Tatra</strain>
        <tissue evidence="2">Young leaves</tissue>
    </source>
</reference>
<feature type="region of interest" description="Disordered" evidence="1">
    <location>
        <begin position="1"/>
        <end position="22"/>
    </location>
</feature>
<organism evidence="2 3">
    <name type="scientific">Trifolium pratense</name>
    <name type="common">Red clover</name>
    <dbReference type="NCBI Taxonomy" id="57577"/>
    <lineage>
        <taxon>Eukaryota</taxon>
        <taxon>Viridiplantae</taxon>
        <taxon>Streptophyta</taxon>
        <taxon>Embryophyta</taxon>
        <taxon>Tracheophyta</taxon>
        <taxon>Spermatophyta</taxon>
        <taxon>Magnoliopsida</taxon>
        <taxon>eudicotyledons</taxon>
        <taxon>Gunneridae</taxon>
        <taxon>Pentapetalae</taxon>
        <taxon>rosids</taxon>
        <taxon>fabids</taxon>
        <taxon>Fabales</taxon>
        <taxon>Fabaceae</taxon>
        <taxon>Papilionoideae</taxon>
        <taxon>50 kb inversion clade</taxon>
        <taxon>NPAAA clade</taxon>
        <taxon>Hologalegina</taxon>
        <taxon>IRL clade</taxon>
        <taxon>Trifolieae</taxon>
        <taxon>Trifolium</taxon>
    </lineage>
</organism>
<proteinExistence type="predicted"/>
<dbReference type="EMBL" id="ASHM01077944">
    <property type="protein sequence ID" value="PNX58150.1"/>
    <property type="molecule type" value="Genomic_DNA"/>
</dbReference>
<protein>
    <submittedName>
        <fullName evidence="2">Uncharacterized protein</fullName>
    </submittedName>
</protein>
<evidence type="ECO:0000313" key="3">
    <source>
        <dbReference type="Proteomes" id="UP000236291"/>
    </source>
</evidence>
<comment type="caution">
    <text evidence="2">The sequence shown here is derived from an EMBL/GenBank/DDBJ whole genome shotgun (WGS) entry which is preliminary data.</text>
</comment>